<evidence type="ECO:0000313" key="2">
    <source>
        <dbReference type="Proteomes" id="UP000521017"/>
    </source>
</evidence>
<reference evidence="1 2" key="1">
    <citation type="submission" date="2020-08" db="EMBL/GenBank/DDBJ databases">
        <title>Genomic Encyclopedia of Type Strains, Phase IV (KMG-V): Genome sequencing to study the core and pangenomes of soil and plant-associated prokaryotes.</title>
        <authorList>
            <person name="Whitman W."/>
        </authorList>
    </citation>
    <scope>NUCLEOTIDE SEQUENCE [LARGE SCALE GENOMIC DNA]</scope>
    <source>
        <strain evidence="1 2">M2T3</strain>
    </source>
</reference>
<dbReference type="Proteomes" id="UP000521017">
    <property type="component" value="Unassembled WGS sequence"/>
</dbReference>
<sequence length="239" mass="28026">MNKLTIMKSHFITYGDDKYREQRKLLKKTALESSFFDEVRIFNPSAIEPVFSKCFRSVLTLEKGGGYRIWKPYLIKKTLDELPDDDILIYADAGCLINKNGRQRYLEYLALLKETQTGTIAFQLPQKENEFTKREVFDYFEAPEELINSAQLTAAVILLRKCSHTTLLVNQWYDTLYENLFLFTDEKDDTIQYPAFIDHCHDQSIFSVIRKMHGALVLPDETSFQDRKDGKPYPFWTTQ</sequence>
<dbReference type="AlphaFoldDB" id="A0A7X0MMP8"/>
<dbReference type="EMBL" id="JACHCC010000015">
    <property type="protein sequence ID" value="MBB6502698.1"/>
    <property type="molecule type" value="Genomic_DNA"/>
</dbReference>
<name>A0A7X0MMP8_9SPHI</name>
<protein>
    <submittedName>
        <fullName evidence="1">Uncharacterized protein</fullName>
    </submittedName>
</protein>
<dbReference type="RefSeq" id="WP_184628945.1">
    <property type="nucleotide sequence ID" value="NZ_JACHCC010000015.1"/>
</dbReference>
<comment type="caution">
    <text evidence="1">The sequence shown here is derived from an EMBL/GenBank/DDBJ whole genome shotgun (WGS) entry which is preliminary data.</text>
</comment>
<organism evidence="1 2">
    <name type="scientific">Pedobacter cryoconitis</name>
    <dbReference type="NCBI Taxonomy" id="188932"/>
    <lineage>
        <taxon>Bacteria</taxon>
        <taxon>Pseudomonadati</taxon>
        <taxon>Bacteroidota</taxon>
        <taxon>Sphingobacteriia</taxon>
        <taxon>Sphingobacteriales</taxon>
        <taxon>Sphingobacteriaceae</taxon>
        <taxon>Pedobacter</taxon>
    </lineage>
</organism>
<evidence type="ECO:0000313" key="1">
    <source>
        <dbReference type="EMBL" id="MBB6502698.1"/>
    </source>
</evidence>
<gene>
    <name evidence="1" type="ORF">HDF25_004881</name>
</gene>
<accession>A0A7X0MMP8</accession>
<proteinExistence type="predicted"/>